<dbReference type="InterPro" id="IPR012334">
    <property type="entry name" value="Pectin_lyas_fold"/>
</dbReference>
<feature type="domain" description="Pectate lyase" evidence="4">
    <location>
        <begin position="60"/>
        <end position="356"/>
    </location>
</feature>
<dbReference type="GO" id="GO:0005576">
    <property type="term" value="C:extracellular region"/>
    <property type="evidence" value="ECO:0007669"/>
    <property type="project" value="UniProtKB-SubCell"/>
</dbReference>
<keyword evidence="1 2" id="KW-0456">Lyase</keyword>
<comment type="similarity">
    <text evidence="2">Belongs to the polysaccharide lyase 1 family.</text>
</comment>
<dbReference type="Pfam" id="PF00544">
    <property type="entry name" value="Pectate_lyase_4"/>
    <property type="match status" value="2"/>
</dbReference>
<dbReference type="EMBL" id="CP118101">
    <property type="protein sequence ID" value="WDH82516.1"/>
    <property type="molecule type" value="Genomic_DNA"/>
</dbReference>
<evidence type="ECO:0000256" key="2">
    <source>
        <dbReference type="RuleBase" id="RU361173"/>
    </source>
</evidence>
<evidence type="ECO:0000313" key="5">
    <source>
        <dbReference type="EMBL" id="WDH82516.1"/>
    </source>
</evidence>
<dbReference type="SMART" id="SM00656">
    <property type="entry name" value="Amb_all"/>
    <property type="match status" value="1"/>
</dbReference>
<dbReference type="Gene3D" id="2.160.20.10">
    <property type="entry name" value="Single-stranded right-handed beta-helix, Pectin lyase-like"/>
    <property type="match status" value="1"/>
</dbReference>
<evidence type="ECO:0000256" key="1">
    <source>
        <dbReference type="ARBA" id="ARBA00023239"/>
    </source>
</evidence>
<evidence type="ECO:0000256" key="3">
    <source>
        <dbReference type="SAM" id="SignalP"/>
    </source>
</evidence>
<keyword evidence="2" id="KW-0624">Polysaccharide degradation</keyword>
<keyword evidence="2" id="KW-0119">Carbohydrate metabolism</keyword>
<reference evidence="5" key="1">
    <citation type="submission" date="2023-02" db="EMBL/GenBank/DDBJ databases">
        <title>Pathogen: clinical or host-associated sample.</title>
        <authorList>
            <person name="Hergert J."/>
            <person name="Casey R."/>
            <person name="Wagner J."/>
            <person name="Young E.L."/>
            <person name="Oakeson K.F."/>
        </authorList>
    </citation>
    <scope>NUCLEOTIDE SEQUENCE</scope>
    <source>
        <strain evidence="5">2022CK-00830</strain>
    </source>
</reference>
<dbReference type="Proteomes" id="UP001220962">
    <property type="component" value="Chromosome"/>
</dbReference>
<proteinExistence type="inferred from homology"/>
<keyword evidence="3" id="KW-0732">Signal</keyword>
<dbReference type="AlphaFoldDB" id="A0AAX3MZF8"/>
<evidence type="ECO:0000259" key="4">
    <source>
        <dbReference type="SMART" id="SM00656"/>
    </source>
</evidence>
<comment type="subcellular location">
    <subcellularLocation>
        <location evidence="2">Secreted</location>
    </subcellularLocation>
</comment>
<dbReference type="SUPFAM" id="SSF51126">
    <property type="entry name" value="Pectin lyase-like"/>
    <property type="match status" value="1"/>
</dbReference>
<dbReference type="PANTHER" id="PTHR31683:SF18">
    <property type="entry name" value="PECTATE LYASE 21-RELATED"/>
    <property type="match status" value="1"/>
</dbReference>
<accession>A0AAX3MZF8</accession>
<gene>
    <name evidence="5" type="ORF">PUW23_24230</name>
</gene>
<dbReference type="PANTHER" id="PTHR31683">
    <property type="entry name" value="PECTATE LYASE 18-RELATED"/>
    <property type="match status" value="1"/>
</dbReference>
<dbReference type="GO" id="GO:0000272">
    <property type="term" value="P:polysaccharide catabolic process"/>
    <property type="evidence" value="ECO:0007669"/>
    <property type="project" value="UniProtKB-KW"/>
</dbReference>
<dbReference type="GO" id="GO:0030570">
    <property type="term" value="F:pectate lyase activity"/>
    <property type="evidence" value="ECO:0007669"/>
    <property type="project" value="InterPro"/>
</dbReference>
<dbReference type="RefSeq" id="WP_090724864.1">
    <property type="nucleotide sequence ID" value="NZ_CP118101.1"/>
</dbReference>
<dbReference type="InterPro" id="IPR002022">
    <property type="entry name" value="Pec_lyase"/>
</dbReference>
<organism evidence="5 6">
    <name type="scientific">Paenibacillus urinalis</name>
    <dbReference type="NCBI Taxonomy" id="521520"/>
    <lineage>
        <taxon>Bacteria</taxon>
        <taxon>Bacillati</taxon>
        <taxon>Bacillota</taxon>
        <taxon>Bacilli</taxon>
        <taxon>Bacillales</taxon>
        <taxon>Paenibacillaceae</taxon>
        <taxon>Paenibacillus</taxon>
    </lineage>
</organism>
<keyword evidence="2" id="KW-0964">Secreted</keyword>
<feature type="signal peptide" evidence="3">
    <location>
        <begin position="1"/>
        <end position="31"/>
    </location>
</feature>
<evidence type="ECO:0000313" key="6">
    <source>
        <dbReference type="Proteomes" id="UP001220962"/>
    </source>
</evidence>
<dbReference type="InterPro" id="IPR045032">
    <property type="entry name" value="PEL"/>
</dbReference>
<sequence length="477" mass="51576">MKRKQKPWRTLFAAVVSLALVITVVPLQQTAAAGITDYNLTGFSAGNTGGGIVSETDTAKYRKVYNATELAAALKKGSGVKVVEIMNDLDLGWNELPAAAQTSPFAEHNDALTHPVLKQTGVSKLTIDGFNGLTIFSANGATIKHAAISVKRSQNVIIRNLEFDELWEWDESSKGDYDKNDWDYITLEETSKVWIDHCTFHKAYDGLVDSKKGTNGVTISWSVFKGDDRSANSWVTQQINELEANRSSYPMYNDLRSIAVGLSKDDIIAIAASQKKGHLVGSTSFDSGNPSLSITLHHNYYKDIQDRLPRLRGGNAHAYNIVMDSGDARLAKQRITPAMAAAISSKGYKFDVTSNGAISTEGGAVLVEKSSIIGIQYPMRNNQTDPSDASYTGKIRAVDTMYSLDGSSFRGSSDTAGSPLAPVPAPIVPFSWSGITSLPYSYTMDDPSTLQSRLTGAAGAGAGKLSWSKDNWLKTAY</sequence>
<protein>
    <recommendedName>
        <fullName evidence="4">Pectate lyase domain-containing protein</fullName>
    </recommendedName>
</protein>
<dbReference type="InterPro" id="IPR011050">
    <property type="entry name" value="Pectin_lyase_fold/virulence"/>
</dbReference>
<feature type="chain" id="PRO_5043825142" description="Pectate lyase domain-containing protein" evidence="3">
    <location>
        <begin position="32"/>
        <end position="477"/>
    </location>
</feature>
<name>A0AAX3MZF8_9BACL</name>